<dbReference type="GO" id="GO:0009249">
    <property type="term" value="P:protein lipoylation"/>
    <property type="evidence" value="ECO:0007669"/>
    <property type="project" value="InterPro"/>
</dbReference>
<proteinExistence type="predicted"/>
<organism evidence="9 10">
    <name type="scientific">Clostridium bornimense</name>
    <dbReference type="NCBI Taxonomy" id="1216932"/>
    <lineage>
        <taxon>Bacteria</taxon>
        <taxon>Bacillati</taxon>
        <taxon>Bacillota</taxon>
        <taxon>Clostridia</taxon>
        <taxon>Eubacteriales</taxon>
        <taxon>Clostridiaceae</taxon>
        <taxon>Clostridium</taxon>
    </lineage>
</organism>
<dbReference type="InterPro" id="IPR004143">
    <property type="entry name" value="BPL_LPL_catalytic"/>
</dbReference>
<dbReference type="GO" id="GO:0005737">
    <property type="term" value="C:cytoplasm"/>
    <property type="evidence" value="ECO:0007669"/>
    <property type="project" value="TreeGrafter"/>
</dbReference>
<dbReference type="OrthoDB" id="9788148at2"/>
<dbReference type="GO" id="GO:0016979">
    <property type="term" value="F:lipoate-protein ligase activity"/>
    <property type="evidence" value="ECO:0007669"/>
    <property type="project" value="UniProtKB-EC"/>
</dbReference>
<dbReference type="InterPro" id="IPR045864">
    <property type="entry name" value="aa-tRNA-synth_II/BPL/LPL"/>
</dbReference>
<dbReference type="GO" id="GO:0017118">
    <property type="term" value="F:lipoyltransferase activity"/>
    <property type="evidence" value="ECO:0007669"/>
    <property type="project" value="TreeGrafter"/>
</dbReference>
<evidence type="ECO:0000256" key="4">
    <source>
        <dbReference type="ARBA" id="ARBA00022598"/>
    </source>
</evidence>
<dbReference type="InterPro" id="IPR019491">
    <property type="entry name" value="Lipoate_protein_ligase_C"/>
</dbReference>
<comment type="catalytic activity">
    <reaction evidence="7">
        <text>L-lysyl-[lipoyl-carrier protein] + (R)-lipoate + ATP = N(6)-[(R)-lipoyl]-L-lysyl-[lipoyl-carrier protein] + AMP + diphosphate + H(+)</text>
        <dbReference type="Rhea" id="RHEA:49288"/>
        <dbReference type="Rhea" id="RHEA-COMP:10500"/>
        <dbReference type="Rhea" id="RHEA-COMP:10502"/>
        <dbReference type="ChEBI" id="CHEBI:15378"/>
        <dbReference type="ChEBI" id="CHEBI:29969"/>
        <dbReference type="ChEBI" id="CHEBI:30616"/>
        <dbReference type="ChEBI" id="CHEBI:33019"/>
        <dbReference type="ChEBI" id="CHEBI:83088"/>
        <dbReference type="ChEBI" id="CHEBI:83099"/>
        <dbReference type="ChEBI" id="CHEBI:456215"/>
        <dbReference type="EC" id="6.3.1.20"/>
    </reaction>
</comment>
<dbReference type="STRING" id="1216932.CM240_2805"/>
<dbReference type="SUPFAM" id="SSF82649">
    <property type="entry name" value="SufE/NifU"/>
    <property type="match status" value="1"/>
</dbReference>
<dbReference type="PROSITE" id="PS51733">
    <property type="entry name" value="BPL_LPL_CATALYTIC"/>
    <property type="match status" value="1"/>
</dbReference>
<dbReference type="KEGG" id="clt:CM240_2805"/>
<keyword evidence="4" id="KW-0436">Ligase</keyword>
<evidence type="ECO:0000313" key="10">
    <source>
        <dbReference type="Proteomes" id="UP000019426"/>
    </source>
</evidence>
<dbReference type="AlphaFoldDB" id="W6S6D1"/>
<dbReference type="Gene3D" id="3.30.390.50">
    <property type="entry name" value="CO dehydrogenase flavoprotein, C-terminal domain"/>
    <property type="match status" value="1"/>
</dbReference>
<keyword evidence="5" id="KW-0547">Nucleotide-binding</keyword>
<dbReference type="eggNOG" id="COG0095">
    <property type="taxonomic scope" value="Bacteria"/>
</dbReference>
<reference evidence="9 10" key="1">
    <citation type="submission" date="2013-11" db="EMBL/GenBank/DDBJ databases">
        <title>Complete genome sequence of Clostridum sp. M2/40.</title>
        <authorList>
            <person name="Wibberg D."/>
            <person name="Puehler A."/>
            <person name="Schlueter A."/>
        </authorList>
    </citation>
    <scope>NUCLEOTIDE SEQUENCE [LARGE SCALE GENOMIC DNA]</scope>
    <source>
        <strain evidence="10">M2/40</strain>
    </source>
</reference>
<feature type="domain" description="BPL/LPL catalytic" evidence="8">
    <location>
        <begin position="30"/>
        <end position="213"/>
    </location>
</feature>
<dbReference type="UniPathway" id="UPA00537">
    <property type="reaction ID" value="UER00594"/>
</dbReference>
<dbReference type="Pfam" id="PF10437">
    <property type="entry name" value="Lip_prot_lig_C"/>
    <property type="match status" value="1"/>
</dbReference>
<evidence type="ECO:0000259" key="8">
    <source>
        <dbReference type="PROSITE" id="PS51733"/>
    </source>
</evidence>
<accession>W6S6D1</accession>
<keyword evidence="10" id="KW-1185">Reference proteome</keyword>
<dbReference type="GO" id="GO:0005524">
    <property type="term" value="F:ATP binding"/>
    <property type="evidence" value="ECO:0007669"/>
    <property type="project" value="UniProtKB-KW"/>
</dbReference>
<evidence type="ECO:0000256" key="3">
    <source>
        <dbReference type="ARBA" id="ARBA00012367"/>
    </source>
</evidence>
<dbReference type="Proteomes" id="UP000019426">
    <property type="component" value="Chromosome M2/40_rep2"/>
</dbReference>
<dbReference type="EC" id="6.3.1.20" evidence="3"/>
<dbReference type="RefSeq" id="WP_044040108.1">
    <property type="nucleotide sequence ID" value="NZ_HG917869.1"/>
</dbReference>
<dbReference type="InterPro" id="IPR004562">
    <property type="entry name" value="LipoylTrfase_LipoateP_Ligase"/>
</dbReference>
<dbReference type="PANTHER" id="PTHR12561">
    <property type="entry name" value="LIPOATE-PROTEIN LIGASE"/>
    <property type="match status" value="1"/>
</dbReference>
<comment type="pathway">
    <text evidence="1">Protein modification; protein lipoylation via exogenous pathway; protein N(6)-(lipoyl)lysine from lipoate: step 2/2.</text>
</comment>
<dbReference type="SUPFAM" id="SSF55681">
    <property type="entry name" value="Class II aaRS and biotin synthetases"/>
    <property type="match status" value="1"/>
</dbReference>
<sequence length="332" mass="38410">MIEKITYIETENTNPYHNLALEEMLLENVEKNQCILYLWQNKNTVVIGRNQNSWKECKVEFLEENGGNLARRLSGGGAVFHDLGNLNFTFLVHKENYSVERQLQVIIKALEKFGLKAEKNGRNDITIDGRKFSGNAFYQVKDNCYHHGTLMVNVNMQDLSKYLNVSKDKLKSKGVDSVKSRVINLSSLCEEITISSLKDKLFEAFGETYNCTPERLDEECIDKVLLQEKIEKFGSWDWKYGRKINFQYEISNRFDWGDIQLQFGVKSGVIDEIGVYSDAMEQDFILNLAQLINNTIFNKTAICEKLSKYQCKEAIEEKMLNDIVDLIKEQDI</sequence>
<gene>
    <name evidence="9" type="ORF">CM240_2805</name>
</gene>
<evidence type="ECO:0000256" key="6">
    <source>
        <dbReference type="ARBA" id="ARBA00022840"/>
    </source>
</evidence>
<dbReference type="Pfam" id="PF21948">
    <property type="entry name" value="LplA-B_cat"/>
    <property type="match status" value="1"/>
</dbReference>
<comment type="pathway">
    <text evidence="2">Protein modification; protein lipoylation via exogenous pathway; protein N(6)-(lipoyl)lysine from lipoate: step 1/2.</text>
</comment>
<dbReference type="PATRIC" id="fig|1216932.3.peg.2767"/>
<evidence type="ECO:0000256" key="1">
    <source>
        <dbReference type="ARBA" id="ARBA00005085"/>
    </source>
</evidence>
<evidence type="ECO:0000313" key="9">
    <source>
        <dbReference type="EMBL" id="CDM69922.1"/>
    </source>
</evidence>
<dbReference type="Gene3D" id="3.30.930.10">
    <property type="entry name" value="Bira Bifunctional Protein, Domain 2"/>
    <property type="match status" value="1"/>
</dbReference>
<name>W6S6D1_9CLOT</name>
<dbReference type="HOGENOM" id="CLU_022986_0_1_9"/>
<dbReference type="PANTHER" id="PTHR12561:SF3">
    <property type="entry name" value="LIPOYLTRANSFERASE 1, MITOCHONDRIAL"/>
    <property type="match status" value="1"/>
</dbReference>
<keyword evidence="6" id="KW-0067">ATP-binding</keyword>
<dbReference type="EMBL" id="HG917869">
    <property type="protein sequence ID" value="CDM69922.1"/>
    <property type="molecule type" value="Genomic_DNA"/>
</dbReference>
<protein>
    <recommendedName>
        <fullName evidence="3">lipoate--protein ligase</fullName>
        <ecNumber evidence="3">6.3.1.20</ecNumber>
    </recommendedName>
</protein>
<dbReference type="CDD" id="cd16443">
    <property type="entry name" value="LplA"/>
    <property type="match status" value="1"/>
</dbReference>
<evidence type="ECO:0000256" key="2">
    <source>
        <dbReference type="ARBA" id="ARBA00005124"/>
    </source>
</evidence>
<evidence type="ECO:0000256" key="7">
    <source>
        <dbReference type="ARBA" id="ARBA00048037"/>
    </source>
</evidence>
<dbReference type="NCBIfam" id="TIGR00545">
    <property type="entry name" value="lipoyltrans"/>
    <property type="match status" value="1"/>
</dbReference>
<evidence type="ECO:0000256" key="5">
    <source>
        <dbReference type="ARBA" id="ARBA00022741"/>
    </source>
</evidence>